<keyword evidence="1" id="KW-1133">Transmembrane helix</keyword>
<name>A0A6G0ZM07_APHCR</name>
<protein>
    <submittedName>
        <fullName evidence="2">Uncharacterized protein</fullName>
    </submittedName>
</protein>
<keyword evidence="3" id="KW-1185">Reference proteome</keyword>
<accession>A0A6G0ZM07</accession>
<feature type="transmembrane region" description="Helical" evidence="1">
    <location>
        <begin position="28"/>
        <end position="47"/>
    </location>
</feature>
<reference evidence="2 3" key="1">
    <citation type="submission" date="2019-08" db="EMBL/GenBank/DDBJ databases">
        <title>Whole genome of Aphis craccivora.</title>
        <authorList>
            <person name="Voronova N.V."/>
            <person name="Shulinski R.S."/>
            <person name="Bandarenka Y.V."/>
            <person name="Zhorov D.G."/>
            <person name="Warner D."/>
        </authorList>
    </citation>
    <scope>NUCLEOTIDE SEQUENCE [LARGE SCALE GENOMIC DNA]</scope>
    <source>
        <strain evidence="2">180601</strain>
        <tissue evidence="2">Whole Body</tissue>
    </source>
</reference>
<organism evidence="2 3">
    <name type="scientific">Aphis craccivora</name>
    <name type="common">Cowpea aphid</name>
    <dbReference type="NCBI Taxonomy" id="307492"/>
    <lineage>
        <taxon>Eukaryota</taxon>
        <taxon>Metazoa</taxon>
        <taxon>Ecdysozoa</taxon>
        <taxon>Arthropoda</taxon>
        <taxon>Hexapoda</taxon>
        <taxon>Insecta</taxon>
        <taxon>Pterygota</taxon>
        <taxon>Neoptera</taxon>
        <taxon>Paraneoptera</taxon>
        <taxon>Hemiptera</taxon>
        <taxon>Sternorrhyncha</taxon>
        <taxon>Aphidomorpha</taxon>
        <taxon>Aphidoidea</taxon>
        <taxon>Aphididae</taxon>
        <taxon>Aphidini</taxon>
        <taxon>Aphis</taxon>
        <taxon>Aphis</taxon>
    </lineage>
</organism>
<keyword evidence="1" id="KW-0472">Membrane</keyword>
<dbReference type="EMBL" id="VUJU01000254">
    <property type="protein sequence ID" value="KAF0771782.1"/>
    <property type="molecule type" value="Genomic_DNA"/>
</dbReference>
<evidence type="ECO:0000313" key="3">
    <source>
        <dbReference type="Proteomes" id="UP000478052"/>
    </source>
</evidence>
<gene>
    <name evidence="2" type="ORF">FWK35_00005950</name>
</gene>
<dbReference type="AlphaFoldDB" id="A0A6G0ZM07"/>
<proteinExistence type="predicted"/>
<sequence>MNNCGLGSLDTYMGNYSVSTIPGTNVSVIKIIFLVKCSLVLYSSNFTSVQDDFEQSDELIDFTMICFSFIFVYLYSMTCRNNVSISNFSLMVSEVFQKDPDKQKKKKKMKEKREFLLQILTDNLQVKKFNTCFPSNSYRETRHVVIEKIISHRYLKISLFAYFNLKINKTFCIIWLTIIIKELKITNRRNLKHTLVI</sequence>
<keyword evidence="1" id="KW-0812">Transmembrane</keyword>
<dbReference type="Proteomes" id="UP000478052">
    <property type="component" value="Unassembled WGS sequence"/>
</dbReference>
<evidence type="ECO:0000313" key="2">
    <source>
        <dbReference type="EMBL" id="KAF0771782.1"/>
    </source>
</evidence>
<comment type="caution">
    <text evidence="2">The sequence shown here is derived from an EMBL/GenBank/DDBJ whole genome shotgun (WGS) entry which is preliminary data.</text>
</comment>
<evidence type="ECO:0000256" key="1">
    <source>
        <dbReference type="SAM" id="Phobius"/>
    </source>
</evidence>
<feature type="transmembrane region" description="Helical" evidence="1">
    <location>
        <begin position="59"/>
        <end position="76"/>
    </location>
</feature>